<dbReference type="KEGG" id="pmai:CF386_11400"/>
<evidence type="ECO:0000256" key="2">
    <source>
        <dbReference type="ARBA" id="ARBA00007935"/>
    </source>
</evidence>
<feature type="transmembrane region" description="Helical" evidence="8">
    <location>
        <begin position="329"/>
        <end position="349"/>
    </location>
</feature>
<dbReference type="CDD" id="cd06550">
    <property type="entry name" value="TM_ABC_iron-siderophores_like"/>
    <property type="match status" value="1"/>
</dbReference>
<accession>A0A220VHJ2</accession>
<dbReference type="OrthoDB" id="9055647at2"/>
<dbReference type="PANTHER" id="PTHR30472:SF25">
    <property type="entry name" value="ABC TRANSPORTER PERMEASE PROTEIN MJ0876-RELATED"/>
    <property type="match status" value="1"/>
</dbReference>
<dbReference type="AlphaFoldDB" id="A0A220VHJ2"/>
<feature type="transmembrane region" description="Helical" evidence="8">
    <location>
        <begin position="107"/>
        <end position="127"/>
    </location>
</feature>
<feature type="transmembrane region" description="Helical" evidence="8">
    <location>
        <begin position="26"/>
        <end position="46"/>
    </location>
</feature>
<feature type="transmembrane region" description="Helical" evidence="8">
    <location>
        <begin position="296"/>
        <end position="317"/>
    </location>
</feature>
<dbReference type="SUPFAM" id="SSF81345">
    <property type="entry name" value="ABC transporter involved in vitamin B12 uptake, BtuC"/>
    <property type="match status" value="1"/>
</dbReference>
<evidence type="ECO:0000256" key="6">
    <source>
        <dbReference type="ARBA" id="ARBA00022989"/>
    </source>
</evidence>
<comment type="subcellular location">
    <subcellularLocation>
        <location evidence="1">Cell membrane</location>
        <topology evidence="1">Multi-pass membrane protein</topology>
    </subcellularLocation>
</comment>
<keyword evidence="7 8" id="KW-0472">Membrane</keyword>
<dbReference type="Proteomes" id="UP000242175">
    <property type="component" value="Chromosome small"/>
</dbReference>
<protein>
    <recommendedName>
        <fullName evidence="11">Iron ABC transporter</fullName>
    </recommendedName>
</protein>
<proteinExistence type="inferred from homology"/>
<evidence type="ECO:0000256" key="1">
    <source>
        <dbReference type="ARBA" id="ARBA00004651"/>
    </source>
</evidence>
<evidence type="ECO:0008006" key="11">
    <source>
        <dbReference type="Google" id="ProtNLM"/>
    </source>
</evidence>
<evidence type="ECO:0000313" key="10">
    <source>
        <dbReference type="Proteomes" id="UP000242175"/>
    </source>
</evidence>
<keyword evidence="3" id="KW-0813">Transport</keyword>
<comment type="similarity">
    <text evidence="2">Belongs to the binding-protein-dependent transport system permease family. FecCD subfamily.</text>
</comment>
<dbReference type="Pfam" id="PF01032">
    <property type="entry name" value="FecCD"/>
    <property type="match status" value="1"/>
</dbReference>
<dbReference type="InterPro" id="IPR037294">
    <property type="entry name" value="ABC_BtuC-like"/>
</dbReference>
<evidence type="ECO:0000313" key="9">
    <source>
        <dbReference type="EMBL" id="ASK79652.1"/>
    </source>
</evidence>
<feature type="transmembrane region" description="Helical" evidence="8">
    <location>
        <begin position="167"/>
        <end position="191"/>
    </location>
</feature>
<evidence type="ECO:0000256" key="4">
    <source>
        <dbReference type="ARBA" id="ARBA00022475"/>
    </source>
</evidence>
<evidence type="ECO:0000256" key="5">
    <source>
        <dbReference type="ARBA" id="ARBA00022692"/>
    </source>
</evidence>
<dbReference type="GO" id="GO:0022857">
    <property type="term" value="F:transmembrane transporter activity"/>
    <property type="evidence" value="ECO:0007669"/>
    <property type="project" value="InterPro"/>
</dbReference>
<dbReference type="RefSeq" id="WP_089074560.1">
    <property type="nucleotide sequence ID" value="NZ_CBCSAM010000014.1"/>
</dbReference>
<dbReference type="GO" id="GO:0005886">
    <property type="term" value="C:plasma membrane"/>
    <property type="evidence" value="ECO:0007669"/>
    <property type="project" value="UniProtKB-SubCell"/>
</dbReference>
<evidence type="ECO:0000256" key="8">
    <source>
        <dbReference type="SAM" id="Phobius"/>
    </source>
</evidence>
<keyword evidence="6 8" id="KW-1133">Transmembrane helix</keyword>
<feature type="transmembrane region" description="Helical" evidence="8">
    <location>
        <begin position="258"/>
        <end position="284"/>
    </location>
</feature>
<feature type="transmembrane region" description="Helical" evidence="8">
    <location>
        <begin position="211"/>
        <end position="237"/>
    </location>
</feature>
<gene>
    <name evidence="9" type="ORF">CF386_11400</name>
</gene>
<dbReference type="InterPro" id="IPR000522">
    <property type="entry name" value="ABC_transptr_permease_BtuC"/>
</dbReference>
<dbReference type="EMBL" id="CP022356">
    <property type="protein sequence ID" value="ASK79652.1"/>
    <property type="molecule type" value="Genomic_DNA"/>
</dbReference>
<keyword evidence="4" id="KW-1003">Cell membrane</keyword>
<keyword evidence="5 8" id="KW-0812">Transmembrane</keyword>
<dbReference type="PANTHER" id="PTHR30472">
    <property type="entry name" value="FERRIC ENTEROBACTIN TRANSPORT SYSTEM PERMEASE PROTEIN"/>
    <property type="match status" value="1"/>
</dbReference>
<feature type="transmembrane region" description="Helical" evidence="8">
    <location>
        <begin position="77"/>
        <end position="98"/>
    </location>
</feature>
<keyword evidence="10" id="KW-1185">Reference proteome</keyword>
<feature type="transmembrane region" description="Helical" evidence="8">
    <location>
        <begin position="133"/>
        <end position="155"/>
    </location>
</feature>
<name>A0A220VHJ2_9GAMM</name>
<evidence type="ECO:0000256" key="7">
    <source>
        <dbReference type="ARBA" id="ARBA00023136"/>
    </source>
</evidence>
<sequence>MELIKDKQTHTDALSYFNLYRIKIRVSISLLLVTLILVSIAALTIGPMNIPISSFFNSITNSGLNHYIIYDVRLPRIIATIFVGAAMASSGAIIQGLFQNPLAAPDILGISAGSQLLATLTILFLSSSSSQWVQLWALPISSILGSLAVVLFLNYVVHKTSNTNMSFLIVLGVILNLVLMAPIQLAPFIANDNTLRSLMVWGMASFSNIEWLHLIISLPLFILGFICLKNSALYLNALKLGSFEATNLGINSKQKQKILFIGISLLVGTSTALCGPVSMIGFLVPHVIRMIYSNCYRFLLPLSALLGACLMTIVDTFCRAALQPIELPVNIVLTLISTPILIYAIIKIYKKDYLL</sequence>
<reference evidence="9 10" key="1">
    <citation type="journal article" date="2016" name="Int. J. Syst. Evol. Microbiol.">
        <title>Paraphotobacterium marinum gen. nov., sp. nov., a member of the family Vibrionaceae, isolated from surface seawater.</title>
        <authorList>
            <person name="Huang Z."/>
            <person name="Dong C."/>
            <person name="Shao Z."/>
        </authorList>
    </citation>
    <scope>NUCLEOTIDE SEQUENCE [LARGE SCALE GENOMIC DNA]</scope>
    <source>
        <strain evidence="9 10">NSCS20N07D</strain>
    </source>
</reference>
<dbReference type="Gene3D" id="1.10.3470.10">
    <property type="entry name" value="ABC transporter involved in vitamin B12 uptake, BtuC"/>
    <property type="match status" value="1"/>
</dbReference>
<evidence type="ECO:0000256" key="3">
    <source>
        <dbReference type="ARBA" id="ARBA00022448"/>
    </source>
</evidence>
<organism evidence="9 10">
    <name type="scientific">Paraphotobacterium marinum</name>
    <dbReference type="NCBI Taxonomy" id="1755811"/>
    <lineage>
        <taxon>Bacteria</taxon>
        <taxon>Pseudomonadati</taxon>
        <taxon>Pseudomonadota</taxon>
        <taxon>Gammaproteobacteria</taxon>
        <taxon>Vibrionales</taxon>
        <taxon>Vibrionaceae</taxon>
        <taxon>Paraphotobacterium</taxon>
    </lineage>
</organism>